<feature type="compositionally biased region" description="Polar residues" evidence="9">
    <location>
        <begin position="1088"/>
        <end position="1106"/>
    </location>
</feature>
<feature type="compositionally biased region" description="Polar residues" evidence="9">
    <location>
        <begin position="463"/>
        <end position="474"/>
    </location>
</feature>
<dbReference type="GO" id="GO:0000147">
    <property type="term" value="P:actin cortical patch assembly"/>
    <property type="evidence" value="ECO:0007669"/>
    <property type="project" value="TreeGrafter"/>
</dbReference>
<feature type="region of interest" description="Disordered" evidence="9">
    <location>
        <begin position="1"/>
        <end position="121"/>
    </location>
</feature>
<feature type="domain" description="Protein kinase" evidence="10">
    <location>
        <begin position="129"/>
        <end position="430"/>
    </location>
</feature>
<feature type="compositionally biased region" description="Polar residues" evidence="9">
    <location>
        <begin position="502"/>
        <end position="529"/>
    </location>
</feature>
<feature type="compositionally biased region" description="Low complexity" evidence="9">
    <location>
        <begin position="1112"/>
        <end position="1129"/>
    </location>
</feature>
<dbReference type="Proteomes" id="UP001355207">
    <property type="component" value="Chromosome 6"/>
</dbReference>
<dbReference type="PANTHER" id="PTHR22967:SF57">
    <property type="entry name" value="AUXILIN, ISOFORM A-RELATED"/>
    <property type="match status" value="1"/>
</dbReference>
<keyword evidence="3" id="KW-0808">Transferase</keyword>
<dbReference type="InterPro" id="IPR000719">
    <property type="entry name" value="Prot_kinase_dom"/>
</dbReference>
<dbReference type="CDD" id="cd14037">
    <property type="entry name" value="STKc_NAK_like"/>
    <property type="match status" value="1"/>
</dbReference>
<gene>
    <name evidence="11" type="ORF">L201_004830</name>
</gene>
<dbReference type="SUPFAM" id="SSF56112">
    <property type="entry name" value="Protein kinase-like (PK-like)"/>
    <property type="match status" value="1"/>
</dbReference>
<feature type="compositionally biased region" description="Low complexity" evidence="9">
    <location>
        <begin position="58"/>
        <end position="72"/>
    </location>
</feature>
<evidence type="ECO:0000256" key="9">
    <source>
        <dbReference type="SAM" id="MobiDB-lite"/>
    </source>
</evidence>
<reference evidence="11 12" key="1">
    <citation type="submission" date="2024-01" db="EMBL/GenBank/DDBJ databases">
        <title>Comparative genomics of Cryptococcus and Kwoniella reveals pathogenesis evolution and contrasting modes of karyotype evolution via chromosome fusion or intercentromeric recombination.</title>
        <authorList>
            <person name="Coelho M.A."/>
            <person name="David-Palma M."/>
            <person name="Shea T."/>
            <person name="Bowers K."/>
            <person name="McGinley-Smith S."/>
            <person name="Mohammad A.W."/>
            <person name="Gnirke A."/>
            <person name="Yurkov A.M."/>
            <person name="Nowrousian M."/>
            <person name="Sun S."/>
            <person name="Cuomo C.A."/>
            <person name="Heitman J."/>
        </authorList>
    </citation>
    <scope>NUCLEOTIDE SEQUENCE [LARGE SCALE GENOMIC DNA]</scope>
    <source>
        <strain evidence="11 12">CBS 6074</strain>
    </source>
</reference>
<dbReference type="EC" id="2.7.11.1" evidence="1"/>
<dbReference type="GeneID" id="91095500"/>
<feature type="compositionally biased region" description="Low complexity" evidence="9">
    <location>
        <begin position="96"/>
        <end position="105"/>
    </location>
</feature>
<evidence type="ECO:0000256" key="1">
    <source>
        <dbReference type="ARBA" id="ARBA00012513"/>
    </source>
</evidence>
<proteinExistence type="predicted"/>
<comment type="catalytic activity">
    <reaction evidence="7">
        <text>L-threonyl-[protein] + ATP = O-phospho-L-threonyl-[protein] + ADP + H(+)</text>
        <dbReference type="Rhea" id="RHEA:46608"/>
        <dbReference type="Rhea" id="RHEA-COMP:11060"/>
        <dbReference type="Rhea" id="RHEA-COMP:11605"/>
        <dbReference type="ChEBI" id="CHEBI:15378"/>
        <dbReference type="ChEBI" id="CHEBI:30013"/>
        <dbReference type="ChEBI" id="CHEBI:30616"/>
        <dbReference type="ChEBI" id="CHEBI:61977"/>
        <dbReference type="ChEBI" id="CHEBI:456216"/>
        <dbReference type="EC" id="2.7.11.1"/>
    </reaction>
</comment>
<evidence type="ECO:0000256" key="8">
    <source>
        <dbReference type="ARBA" id="ARBA00048679"/>
    </source>
</evidence>
<comment type="catalytic activity">
    <reaction evidence="8">
        <text>L-seryl-[protein] + ATP = O-phospho-L-seryl-[protein] + ADP + H(+)</text>
        <dbReference type="Rhea" id="RHEA:17989"/>
        <dbReference type="Rhea" id="RHEA-COMP:9863"/>
        <dbReference type="Rhea" id="RHEA-COMP:11604"/>
        <dbReference type="ChEBI" id="CHEBI:15378"/>
        <dbReference type="ChEBI" id="CHEBI:29999"/>
        <dbReference type="ChEBI" id="CHEBI:30616"/>
        <dbReference type="ChEBI" id="CHEBI:83421"/>
        <dbReference type="ChEBI" id="CHEBI:456216"/>
        <dbReference type="EC" id="2.7.11.1"/>
    </reaction>
</comment>
<keyword evidence="2" id="KW-0723">Serine/threonine-protein kinase</keyword>
<name>A0AAX4JXC0_9TREE</name>
<dbReference type="InterPro" id="IPR011009">
    <property type="entry name" value="Kinase-like_dom_sf"/>
</dbReference>
<evidence type="ECO:0000313" key="11">
    <source>
        <dbReference type="EMBL" id="WWC89901.1"/>
    </source>
</evidence>
<evidence type="ECO:0000313" key="12">
    <source>
        <dbReference type="Proteomes" id="UP001355207"/>
    </source>
</evidence>
<feature type="compositionally biased region" description="Low complexity" evidence="9">
    <location>
        <begin position="979"/>
        <end position="1017"/>
    </location>
</feature>
<feature type="compositionally biased region" description="Polar residues" evidence="9">
    <location>
        <begin position="733"/>
        <end position="762"/>
    </location>
</feature>
<organism evidence="11 12">
    <name type="scientific">Kwoniella dendrophila CBS 6074</name>
    <dbReference type="NCBI Taxonomy" id="1295534"/>
    <lineage>
        <taxon>Eukaryota</taxon>
        <taxon>Fungi</taxon>
        <taxon>Dikarya</taxon>
        <taxon>Basidiomycota</taxon>
        <taxon>Agaricomycotina</taxon>
        <taxon>Tremellomycetes</taxon>
        <taxon>Tremellales</taxon>
        <taxon>Cryptococcaceae</taxon>
        <taxon>Kwoniella</taxon>
    </lineage>
</organism>
<keyword evidence="5" id="KW-0418">Kinase</keyword>
<dbReference type="Gene3D" id="1.10.510.10">
    <property type="entry name" value="Transferase(Phosphotransferase) domain 1"/>
    <property type="match status" value="1"/>
</dbReference>
<evidence type="ECO:0000256" key="6">
    <source>
        <dbReference type="ARBA" id="ARBA00022840"/>
    </source>
</evidence>
<dbReference type="GO" id="GO:0004674">
    <property type="term" value="F:protein serine/threonine kinase activity"/>
    <property type="evidence" value="ECO:0007669"/>
    <property type="project" value="UniProtKB-KW"/>
</dbReference>
<evidence type="ECO:0000256" key="4">
    <source>
        <dbReference type="ARBA" id="ARBA00022741"/>
    </source>
</evidence>
<sequence length="1239" mass="133030">MYSSASPYTSPPQVPHDPYRSSPIPVNPRQNYTSAFSPPPPQMPNTFSPMSSGQSHRYQPQQQPYPNSSSQYARAPTNRYSSPVPPQAYPNGGGYPQQQQQQQQQQPPPQRHKGTLAPGQIVKVGDQAVRIERYLSEGGYAHVYLTASDKPIYPPSKSGEKKGRWGEKGYTEHCLKRIAFEDDNVWIDVKKEIEVMKSLPSNPHLVQYLGSSHSRLPNGTHEVFILMECCSGGGIIDLLNKRLRDRLKEIEILNIFTDVCEAVAAMHHLSQPLLHRDLKIENVLSQPTSSPPTAQRPSPLVFKLCDFGSTTFPADKPPQTKLEADALAMDLNKHTTLQYRSPEMVEPMLGLPVGLPSDVWALGCLLYKLCYYTTPFEEHGPLAIVNAKYTFPPVPAYSPRIQHLIASMLVEQPIRRPTVFEILRVAHDMSGTMPEFDYPIPSRSLAASSQSRQATRPSASSSNLLDFTGSSSPVDKTPVMQPSLASSVQPQRRGRPTREPSQKQVTQNYTPSSMPTPPKVQQSVPSTRTIAERPVPTLQVTGETPSPGLDAFGMPSLPTSSSQKAEHRGFGDSFAATKASGFTGNSRFGDSLPRPPSGFGDSFSATKSPALQARSPATSSLNRVPSQRTAASAKQPSPLVTPTIVKSPEQKSSANEGEVSFETRFPSIETLDSDTFSPPSSSAQQTKPEALISPVALPESGRPAFSSKPSVMGNMTGGDLRSPTIATAPSAYNGHTQPRSTNVTGTAFKTAKSPSSTQQKSDYFSPISSPSEPPSTSPGISSSNPAKSPMPVDLMGDEDSDTLKLLPMQPGRSITPLSATSSNPLSSPNSVISQSQAQTSPGSVSAQAAPTMGHHRPLLPKIDSSRPTSNINSEQWSPLERMRSSNKTGGEIKVDIELDSSDEDEVPESASGMNRRPTSPTKGDTRPSSPQKLSQRASVYGGMSPIKSRQPTNSATAGIPSTGSQRHNGNGGERSRPQSMFITPSSSSSLSTNKPFNSSSKVSESPSDNQNSSSSRPSHGRKGSINDIVSRYENMKPPSSATSSSFEPKSPMENSNSPVGQGSSTTTNGLGRKPSIANKPQALRKPTLDQNPKPSSSSHIQTQKQQDTSKETPSASASPSIASSSTPIINNKPAIGIKPNLVVPKPIRHGDLPKPEGYSKSSSGRSFPITKPKPTSINTNTNTSATNGENNRAEITSPKSGTSSPEKQQSVNSLIARWNQGQTNNANANKSTRKGGGYI</sequence>
<dbReference type="RefSeq" id="XP_066076664.1">
    <property type="nucleotide sequence ID" value="XM_066220567.1"/>
</dbReference>
<keyword evidence="6" id="KW-0067">ATP-binding</keyword>
<dbReference type="PANTHER" id="PTHR22967">
    <property type="entry name" value="SERINE/THREONINE PROTEIN KINASE"/>
    <property type="match status" value="1"/>
</dbReference>
<feature type="compositionally biased region" description="Polar residues" evidence="9">
    <location>
        <begin position="1193"/>
        <end position="1230"/>
    </location>
</feature>
<feature type="compositionally biased region" description="Acidic residues" evidence="9">
    <location>
        <begin position="897"/>
        <end position="907"/>
    </location>
</feature>
<feature type="compositionally biased region" description="Low complexity" evidence="9">
    <location>
        <begin position="1170"/>
        <end position="1190"/>
    </location>
</feature>
<feature type="compositionally biased region" description="Polar residues" evidence="9">
    <location>
        <begin position="865"/>
        <end position="876"/>
    </location>
</feature>
<evidence type="ECO:0000256" key="5">
    <source>
        <dbReference type="ARBA" id="ARBA00022777"/>
    </source>
</evidence>
<protein>
    <recommendedName>
        <fullName evidence="1">non-specific serine/threonine protein kinase</fullName>
        <ecNumber evidence="1">2.7.11.1</ecNumber>
    </recommendedName>
</protein>
<accession>A0AAX4JXC0</accession>
<keyword evidence="4" id="KW-0547">Nucleotide-binding</keyword>
<dbReference type="GO" id="GO:0005524">
    <property type="term" value="F:ATP binding"/>
    <property type="evidence" value="ECO:0007669"/>
    <property type="project" value="UniProtKB-KW"/>
</dbReference>
<feature type="compositionally biased region" description="Polar residues" evidence="9">
    <location>
        <begin position="603"/>
        <end position="640"/>
    </location>
</feature>
<evidence type="ECO:0000256" key="2">
    <source>
        <dbReference type="ARBA" id="ARBA00022527"/>
    </source>
</evidence>
<dbReference type="EMBL" id="CP144103">
    <property type="protein sequence ID" value="WWC89901.1"/>
    <property type="molecule type" value="Genomic_DNA"/>
</dbReference>
<dbReference type="SMART" id="SM00220">
    <property type="entry name" value="S_TKc"/>
    <property type="match status" value="1"/>
</dbReference>
<dbReference type="GO" id="GO:0005737">
    <property type="term" value="C:cytoplasm"/>
    <property type="evidence" value="ECO:0007669"/>
    <property type="project" value="TreeGrafter"/>
</dbReference>
<evidence type="ECO:0000256" key="7">
    <source>
        <dbReference type="ARBA" id="ARBA00047899"/>
    </source>
</evidence>
<feature type="compositionally biased region" description="Polar residues" evidence="9">
    <location>
        <begin position="44"/>
        <end position="57"/>
    </location>
</feature>
<dbReference type="Pfam" id="PF00069">
    <property type="entry name" value="Pkinase"/>
    <property type="match status" value="1"/>
</dbReference>
<feature type="region of interest" description="Disordered" evidence="9">
    <location>
        <begin position="447"/>
        <end position="1239"/>
    </location>
</feature>
<feature type="compositionally biased region" description="Polar residues" evidence="9">
    <location>
        <begin position="673"/>
        <end position="687"/>
    </location>
</feature>
<evidence type="ECO:0000256" key="3">
    <source>
        <dbReference type="ARBA" id="ARBA00022679"/>
    </source>
</evidence>
<keyword evidence="12" id="KW-1185">Reference proteome</keyword>
<feature type="compositionally biased region" description="Low complexity" evidence="9">
    <location>
        <begin position="447"/>
        <end position="462"/>
    </location>
</feature>
<feature type="compositionally biased region" description="Polar residues" evidence="9">
    <location>
        <begin position="1037"/>
        <end position="1069"/>
    </location>
</feature>
<feature type="compositionally biased region" description="Polar residues" evidence="9">
    <location>
        <begin position="947"/>
        <end position="968"/>
    </location>
</feature>
<dbReference type="AlphaFoldDB" id="A0AAX4JXC0"/>
<dbReference type="GO" id="GO:0007015">
    <property type="term" value="P:actin filament organization"/>
    <property type="evidence" value="ECO:0007669"/>
    <property type="project" value="TreeGrafter"/>
</dbReference>
<feature type="compositionally biased region" description="Polar residues" evidence="9">
    <location>
        <begin position="916"/>
        <end position="937"/>
    </location>
</feature>
<dbReference type="PROSITE" id="PS50011">
    <property type="entry name" value="PROTEIN_KINASE_DOM"/>
    <property type="match status" value="1"/>
</dbReference>
<feature type="compositionally biased region" description="Polar residues" evidence="9">
    <location>
        <begin position="815"/>
        <end position="848"/>
    </location>
</feature>
<evidence type="ECO:0000259" key="10">
    <source>
        <dbReference type="PROSITE" id="PS50011"/>
    </source>
</evidence>